<reference evidence="5 6" key="1">
    <citation type="submission" date="2018-09" db="EMBL/GenBank/DDBJ databases">
        <authorList>
            <person name="Postec A."/>
        </authorList>
    </citation>
    <scope>NUCLEOTIDE SEQUENCE [LARGE SCALE GENOMIC DNA]</scope>
    <source>
        <strain evidence="5">70B-A</strain>
    </source>
</reference>
<gene>
    <name evidence="5" type="ORF">PATL70BA_1282</name>
</gene>
<dbReference type="InterPro" id="IPR013520">
    <property type="entry name" value="Ribonucl_H"/>
</dbReference>
<dbReference type="OrthoDB" id="159416at2"/>
<evidence type="ECO:0000256" key="3">
    <source>
        <dbReference type="ARBA" id="ARBA00022839"/>
    </source>
</evidence>
<dbReference type="RefSeq" id="WP_125136537.1">
    <property type="nucleotide sequence ID" value="NZ_LR130778.1"/>
</dbReference>
<feature type="domain" description="Exonuclease" evidence="4">
    <location>
        <begin position="2"/>
        <end position="190"/>
    </location>
</feature>
<dbReference type="CDD" id="cd06133">
    <property type="entry name" value="ERI-1_3'hExo_like"/>
    <property type="match status" value="1"/>
</dbReference>
<protein>
    <recommendedName>
        <fullName evidence="4">Exonuclease domain-containing protein</fullName>
    </recommendedName>
</protein>
<dbReference type="SMART" id="SM00479">
    <property type="entry name" value="EXOIII"/>
    <property type="match status" value="1"/>
</dbReference>
<dbReference type="PANTHER" id="PTHR23044">
    <property type="entry name" value="3'-5' EXONUCLEASE ERI1-RELATED"/>
    <property type="match status" value="1"/>
</dbReference>
<evidence type="ECO:0000313" key="5">
    <source>
        <dbReference type="EMBL" id="VDN47164.1"/>
    </source>
</evidence>
<dbReference type="InterPro" id="IPR047201">
    <property type="entry name" value="ERI-1_3'hExo-like"/>
</dbReference>
<evidence type="ECO:0000313" key="6">
    <source>
        <dbReference type="Proteomes" id="UP000279029"/>
    </source>
</evidence>
<keyword evidence="3" id="KW-0269">Exonuclease</keyword>
<sequence length="225" mass="25843">MVKIFMDLEMNPISKNFNIDRNLCRNEVIQIGAVALDDNSSFIGEYEQMVKPQFSIAVASKVFHLTGITSDMVRNGLSFEKAMNDFSNWCDRISGNNPYEIYAWSDNDLIQLQQEMLIKELTYFFDMQFMNVWTDFQYIFCNLLGINAVLSLDKAVQALDMNFTGSQHSALSDAMNTAKLYLMVQNKEAFDKVMQPIKEMMEPSEPIGTQLGSVFNLEMFDFNDN</sequence>
<dbReference type="GO" id="GO:0000175">
    <property type="term" value="F:3'-5'-RNA exonuclease activity"/>
    <property type="evidence" value="ECO:0007669"/>
    <property type="project" value="InterPro"/>
</dbReference>
<dbReference type="Gene3D" id="3.30.420.10">
    <property type="entry name" value="Ribonuclease H-like superfamily/Ribonuclease H"/>
    <property type="match status" value="1"/>
</dbReference>
<keyword evidence="2" id="KW-0378">Hydrolase</keyword>
<dbReference type="InterPro" id="IPR051274">
    <property type="entry name" value="3-5_Exoribonuclease"/>
</dbReference>
<evidence type="ECO:0000259" key="4">
    <source>
        <dbReference type="SMART" id="SM00479"/>
    </source>
</evidence>
<dbReference type="SUPFAM" id="SSF53098">
    <property type="entry name" value="Ribonuclease H-like"/>
    <property type="match status" value="1"/>
</dbReference>
<dbReference type="Pfam" id="PF00929">
    <property type="entry name" value="RNase_T"/>
    <property type="match status" value="1"/>
</dbReference>
<dbReference type="EMBL" id="LR130778">
    <property type="protein sequence ID" value="VDN47164.1"/>
    <property type="molecule type" value="Genomic_DNA"/>
</dbReference>
<evidence type="ECO:0000256" key="1">
    <source>
        <dbReference type="ARBA" id="ARBA00022722"/>
    </source>
</evidence>
<organism evidence="5 6">
    <name type="scientific">Petrocella atlantisensis</name>
    <dbReference type="NCBI Taxonomy" id="2173034"/>
    <lineage>
        <taxon>Bacteria</taxon>
        <taxon>Bacillati</taxon>
        <taxon>Bacillota</taxon>
        <taxon>Clostridia</taxon>
        <taxon>Lachnospirales</taxon>
        <taxon>Vallitaleaceae</taxon>
        <taxon>Petrocella</taxon>
    </lineage>
</organism>
<dbReference type="InterPro" id="IPR012337">
    <property type="entry name" value="RNaseH-like_sf"/>
</dbReference>
<evidence type="ECO:0000256" key="2">
    <source>
        <dbReference type="ARBA" id="ARBA00022801"/>
    </source>
</evidence>
<keyword evidence="6" id="KW-1185">Reference proteome</keyword>
<accession>A0A3P7NVI2</accession>
<dbReference type="KEGG" id="cbar:PATL70BA_1282"/>
<dbReference type="Proteomes" id="UP000279029">
    <property type="component" value="Chromosome"/>
</dbReference>
<keyword evidence="1" id="KW-0540">Nuclease</keyword>
<dbReference type="GO" id="GO:0003676">
    <property type="term" value="F:nucleic acid binding"/>
    <property type="evidence" value="ECO:0007669"/>
    <property type="project" value="InterPro"/>
</dbReference>
<proteinExistence type="predicted"/>
<name>A0A3P7NVI2_9FIRM</name>
<dbReference type="AlphaFoldDB" id="A0A3P7NVI2"/>
<dbReference type="InterPro" id="IPR036397">
    <property type="entry name" value="RNaseH_sf"/>
</dbReference>
<dbReference type="PANTHER" id="PTHR23044:SF61">
    <property type="entry name" value="3'-5' EXORIBONUCLEASE 1-RELATED"/>
    <property type="match status" value="1"/>
</dbReference>